<dbReference type="PATRIC" id="fig|176280.10.peg.84"/>
<dbReference type="HOGENOM" id="CLU_2398142_0_0_9"/>
<evidence type="ECO:0000313" key="2">
    <source>
        <dbReference type="Proteomes" id="UP000001411"/>
    </source>
</evidence>
<sequence>MHLILFDGTITLEGEHAVRIDEHKIRGDRMVVPFDTFKQIGKPRNQNDIHFKNDPFQRVTNDLWITNPSLSEVDQEQIWQTGDYFSKHLQNIE</sequence>
<proteinExistence type="predicted"/>
<accession>A0A0H2VGR5</accession>
<dbReference type="Proteomes" id="UP000001411">
    <property type="component" value="Chromosome"/>
</dbReference>
<dbReference type="KEGG" id="sep:SE_0089"/>
<protein>
    <submittedName>
        <fullName evidence="1">Uncharacterized protein</fullName>
    </submittedName>
</protein>
<dbReference type="EMBL" id="AE015929">
    <property type="protein sequence ID" value="AAO03686.1"/>
    <property type="molecule type" value="Genomic_DNA"/>
</dbReference>
<dbReference type="AlphaFoldDB" id="A0A0H2VGR5"/>
<gene>
    <name evidence="1" type="ordered locus">SE_0089</name>
</gene>
<reference evidence="1 2" key="1">
    <citation type="journal article" date="2003" name="Mol. Microbiol.">
        <title>Genome-based analysis of virulence genes in a non-biofilm-forming Staphylococcus epidermidis strain (ATCC 12228).</title>
        <authorList>
            <person name="Zhang Y.Q."/>
            <person name="Ren S.X."/>
            <person name="Li H.L."/>
            <person name="Wang Y.X."/>
            <person name="Fu G."/>
            <person name="Yang J."/>
            <person name="Qin Z.Q."/>
            <person name="Miao Y.G."/>
            <person name="Wang W.Y."/>
            <person name="Chen R.S."/>
            <person name="Shen Y."/>
            <person name="Chen Z."/>
            <person name="Yuan Z.H."/>
            <person name="Zhao G.P."/>
            <person name="Qu D."/>
            <person name="Danchin A."/>
            <person name="Wen Y.M."/>
        </authorList>
    </citation>
    <scope>NUCLEOTIDE SEQUENCE [LARGE SCALE GENOMIC DNA]</scope>
    <source>
        <strain evidence="2">ATCC 12228 / FDA PCI 1200</strain>
    </source>
</reference>
<name>A0A0H2VGR5_STAES</name>
<evidence type="ECO:0000313" key="1">
    <source>
        <dbReference type="EMBL" id="AAO03686.1"/>
    </source>
</evidence>
<dbReference type="OrthoDB" id="9858668at2"/>
<organism evidence="1 2">
    <name type="scientific">Staphylococcus epidermidis (strain ATCC 12228 / FDA PCI 1200)</name>
    <dbReference type="NCBI Taxonomy" id="176280"/>
    <lineage>
        <taxon>Bacteria</taxon>
        <taxon>Bacillati</taxon>
        <taxon>Bacillota</taxon>
        <taxon>Bacilli</taxon>
        <taxon>Bacillales</taxon>
        <taxon>Staphylococcaceae</taxon>
        <taxon>Staphylococcus</taxon>
    </lineage>
</organism>